<sequence>TVISVFISVCDEGWKLYDSNGSGMECHPTYQPKGYRKCLKMFTAKKSWEKAEESCEEKEGNLVKIESKEENTFLLQEFLIVPEGEQNIEAWTGLTDKEEEGKFVWTDGQTPSSACTKWADEQPNDEDGEQDCAEIANGVFWPGGEPQIGLWNDFQCHSELNYICEKGREEYDLSS</sequence>
<dbReference type="Proteomes" id="UP001159427">
    <property type="component" value="Unassembled WGS sequence"/>
</dbReference>
<protein>
    <recommendedName>
        <fullName evidence="1">C-type lectin domain-containing protein</fullName>
    </recommendedName>
</protein>
<feature type="non-terminal residue" evidence="2">
    <location>
        <position position="1"/>
    </location>
</feature>
<dbReference type="Gene3D" id="3.10.100.10">
    <property type="entry name" value="Mannose-Binding Protein A, subunit A"/>
    <property type="match status" value="1"/>
</dbReference>
<accession>A0ABN8N0F2</accession>
<keyword evidence="3" id="KW-1185">Reference proteome</keyword>
<dbReference type="Pfam" id="PF00059">
    <property type="entry name" value="Lectin_C"/>
    <property type="match status" value="1"/>
</dbReference>
<dbReference type="PANTHER" id="PTHR22803">
    <property type="entry name" value="MANNOSE, PHOSPHOLIPASE, LECTIN RECEPTOR RELATED"/>
    <property type="match status" value="1"/>
</dbReference>
<evidence type="ECO:0000259" key="1">
    <source>
        <dbReference type="PROSITE" id="PS50041"/>
    </source>
</evidence>
<dbReference type="SUPFAM" id="SSF56436">
    <property type="entry name" value="C-type lectin-like"/>
    <property type="match status" value="1"/>
</dbReference>
<dbReference type="InterPro" id="IPR001304">
    <property type="entry name" value="C-type_lectin-like"/>
</dbReference>
<name>A0ABN8N0F2_9CNID</name>
<dbReference type="InterPro" id="IPR016187">
    <property type="entry name" value="CTDL_fold"/>
</dbReference>
<dbReference type="InterPro" id="IPR050111">
    <property type="entry name" value="C-type_lectin/snaclec_domain"/>
</dbReference>
<proteinExistence type="predicted"/>
<evidence type="ECO:0000313" key="3">
    <source>
        <dbReference type="Proteomes" id="UP001159427"/>
    </source>
</evidence>
<reference evidence="2 3" key="1">
    <citation type="submission" date="2022-05" db="EMBL/GenBank/DDBJ databases">
        <authorList>
            <consortium name="Genoscope - CEA"/>
            <person name="William W."/>
        </authorList>
    </citation>
    <scope>NUCLEOTIDE SEQUENCE [LARGE SCALE GENOMIC DNA]</scope>
</reference>
<evidence type="ECO:0000313" key="2">
    <source>
        <dbReference type="EMBL" id="CAH3040438.1"/>
    </source>
</evidence>
<feature type="domain" description="C-type lectin" evidence="1">
    <location>
        <begin position="37"/>
        <end position="165"/>
    </location>
</feature>
<dbReference type="EMBL" id="CALNXI010000722">
    <property type="protein sequence ID" value="CAH3040438.1"/>
    <property type="molecule type" value="Genomic_DNA"/>
</dbReference>
<dbReference type="SMART" id="SM00034">
    <property type="entry name" value="CLECT"/>
    <property type="match status" value="1"/>
</dbReference>
<dbReference type="InterPro" id="IPR016186">
    <property type="entry name" value="C-type_lectin-like/link_sf"/>
</dbReference>
<dbReference type="CDD" id="cd00037">
    <property type="entry name" value="CLECT"/>
    <property type="match status" value="1"/>
</dbReference>
<dbReference type="PROSITE" id="PS50041">
    <property type="entry name" value="C_TYPE_LECTIN_2"/>
    <property type="match status" value="1"/>
</dbReference>
<comment type="caution">
    <text evidence="2">The sequence shown here is derived from an EMBL/GenBank/DDBJ whole genome shotgun (WGS) entry which is preliminary data.</text>
</comment>
<organism evidence="2 3">
    <name type="scientific">Porites evermanni</name>
    <dbReference type="NCBI Taxonomy" id="104178"/>
    <lineage>
        <taxon>Eukaryota</taxon>
        <taxon>Metazoa</taxon>
        <taxon>Cnidaria</taxon>
        <taxon>Anthozoa</taxon>
        <taxon>Hexacorallia</taxon>
        <taxon>Scleractinia</taxon>
        <taxon>Fungiina</taxon>
        <taxon>Poritidae</taxon>
        <taxon>Porites</taxon>
    </lineage>
</organism>
<gene>
    <name evidence="2" type="ORF">PEVE_00040086</name>
</gene>